<gene>
    <name evidence="2" type="ORF">METZ01_LOCUS271072</name>
</gene>
<organism evidence="2">
    <name type="scientific">marine metagenome</name>
    <dbReference type="NCBI Taxonomy" id="408172"/>
    <lineage>
        <taxon>unclassified sequences</taxon>
        <taxon>metagenomes</taxon>
        <taxon>ecological metagenomes</taxon>
    </lineage>
</organism>
<sequence>MYRFIFTVTSFFLPLLVQSHHSRAPFMLDDIFETKGIVTEVAWQSPHVYLVVDTITENGTKETWTFEGHSIAGLVGNGWEKNSIKVDDEVIMVANPNRNPEKKFGLIDNVTRPDGATFYSFRVPSGTASNRPNRAPSESSA</sequence>
<feature type="region of interest" description="Disordered" evidence="1">
    <location>
        <begin position="121"/>
        <end position="141"/>
    </location>
</feature>
<proteinExistence type="predicted"/>
<dbReference type="InterPro" id="IPR046150">
    <property type="entry name" value="DUF6152"/>
</dbReference>
<dbReference type="Pfam" id="PF19649">
    <property type="entry name" value="DUF6152"/>
    <property type="match status" value="1"/>
</dbReference>
<name>A0A382K1W5_9ZZZZ</name>
<protein>
    <submittedName>
        <fullName evidence="2">Uncharacterized protein</fullName>
    </submittedName>
</protein>
<dbReference type="EMBL" id="UINC01077777">
    <property type="protein sequence ID" value="SVC18218.1"/>
    <property type="molecule type" value="Genomic_DNA"/>
</dbReference>
<dbReference type="AlphaFoldDB" id="A0A382K1W5"/>
<evidence type="ECO:0000256" key="1">
    <source>
        <dbReference type="SAM" id="MobiDB-lite"/>
    </source>
</evidence>
<reference evidence="2" key="1">
    <citation type="submission" date="2018-05" db="EMBL/GenBank/DDBJ databases">
        <authorList>
            <person name="Lanie J.A."/>
            <person name="Ng W.-L."/>
            <person name="Kazmierczak K.M."/>
            <person name="Andrzejewski T.M."/>
            <person name="Davidsen T.M."/>
            <person name="Wayne K.J."/>
            <person name="Tettelin H."/>
            <person name="Glass J.I."/>
            <person name="Rusch D."/>
            <person name="Podicherti R."/>
            <person name="Tsui H.-C.T."/>
            <person name="Winkler M.E."/>
        </authorList>
    </citation>
    <scope>NUCLEOTIDE SEQUENCE</scope>
</reference>
<evidence type="ECO:0000313" key="2">
    <source>
        <dbReference type="EMBL" id="SVC18218.1"/>
    </source>
</evidence>
<feature type="non-terminal residue" evidence="2">
    <location>
        <position position="141"/>
    </location>
</feature>
<accession>A0A382K1W5</accession>
<feature type="compositionally biased region" description="Polar residues" evidence="1">
    <location>
        <begin position="126"/>
        <end position="141"/>
    </location>
</feature>